<evidence type="ECO:0000259" key="8">
    <source>
        <dbReference type="SMART" id="SM00408"/>
    </source>
</evidence>
<keyword evidence="3 6" id="KW-1133">Transmembrane helix</keyword>
<dbReference type="SMART" id="SM00409">
    <property type="entry name" value="IG"/>
    <property type="match status" value="4"/>
</dbReference>
<sequence length="778" mass="84675">MRATAPLCLLLSVIARVHAFVPGADGPVSNLEAIEGDSATLLCDASTDAGDELMLLVWYKNNAPIFSYDARIETAWSNPSYDTSARLKPELLQQPTSITISDLTERDQALYHCRVDFLVAPTRNIGVNLTVIVLPSEPFFLDELGNKVKDKIGPYHDGDTLVLSCLVIGGRPPPRISWYSGHTLVDASDGVSDIPSVRENELYLPLTRDNAESLTCKASNTHLRPPIESSLHIELYLPAYNVSIYWVEGTVGDVLQAGKPALVKCTANGAYPQPDLAWWLDHRHLTQQSNQSWSNATHTSVSLLQLTPAVSDNGATLACVATNPAMAPSRGSKADVITLNVTYSPIVEVSRVGDGNPNELVELDSLHLECEVKANPPVEKFTWYFNDNQITSGSIWGDEVHSQKLFVEEATRRNAGRYSCAAGNTVGETRAEAINITVHYPPECAERGVVLIRETIKCNVRSLPTPDTYFWHVQPSGSEVQHLTTGSPLLTLAQITGPLTGTLKATCEASNGVASQDQPCVRIFSLEQLRPPQPRQCDLAFEHDEFHIRCMPVDNATYYELSVWRMSPSNSSLVLERRGSMGFGARRALAQGGSPEGAVPGGGVWLVRGALGTLRPADEAGAAACNRYGCSEPLLLRPTENLLLAASPPWWHFVMDKDVGISLGAVVLVCVFLISTALVVRLARRPRHKQPAPVIQVLQLDDVTRGYIDNITENKVRASCSLRSCSSGYSDGSAPTLDDAAPAPAPLIDRRRKPLLTDHCWDAPPPDVTLTLHRESAV</sequence>
<feature type="chain" id="PRO_5046375841" description="Nephrin" evidence="7">
    <location>
        <begin position="20"/>
        <end position="778"/>
    </location>
</feature>
<feature type="domain" description="Immunoglobulin" evidence="9">
    <location>
        <begin position="28"/>
        <end position="132"/>
    </location>
</feature>
<name>A0ABN8AZT3_CHISP</name>
<feature type="domain" description="Immunoglobulin" evidence="9">
    <location>
        <begin position="150"/>
        <end position="236"/>
    </location>
</feature>
<feature type="domain" description="Immunoglobulin" evidence="9">
    <location>
        <begin position="250"/>
        <end position="342"/>
    </location>
</feature>
<evidence type="ECO:0000256" key="7">
    <source>
        <dbReference type="SAM" id="SignalP"/>
    </source>
</evidence>
<keyword evidence="7" id="KW-0732">Signal</keyword>
<dbReference type="PANTHER" id="PTHR23278">
    <property type="entry name" value="SIDESTEP PROTEIN"/>
    <property type="match status" value="1"/>
</dbReference>
<feature type="domain" description="Immunoglobulin subtype 2" evidence="8">
    <location>
        <begin position="361"/>
        <end position="427"/>
    </location>
</feature>
<evidence type="ECO:0000256" key="4">
    <source>
        <dbReference type="ARBA" id="ARBA00023136"/>
    </source>
</evidence>
<organism evidence="10 11">
    <name type="scientific">Chilo suppressalis</name>
    <name type="common">Asiatic rice borer moth</name>
    <dbReference type="NCBI Taxonomy" id="168631"/>
    <lineage>
        <taxon>Eukaryota</taxon>
        <taxon>Metazoa</taxon>
        <taxon>Ecdysozoa</taxon>
        <taxon>Arthropoda</taxon>
        <taxon>Hexapoda</taxon>
        <taxon>Insecta</taxon>
        <taxon>Pterygota</taxon>
        <taxon>Neoptera</taxon>
        <taxon>Endopterygota</taxon>
        <taxon>Lepidoptera</taxon>
        <taxon>Glossata</taxon>
        <taxon>Ditrysia</taxon>
        <taxon>Pyraloidea</taxon>
        <taxon>Crambidae</taxon>
        <taxon>Crambinae</taxon>
        <taxon>Chilo</taxon>
    </lineage>
</organism>
<dbReference type="Pfam" id="PF13927">
    <property type="entry name" value="Ig_3"/>
    <property type="match status" value="1"/>
</dbReference>
<dbReference type="InterPro" id="IPR013783">
    <property type="entry name" value="Ig-like_fold"/>
</dbReference>
<evidence type="ECO:0000256" key="1">
    <source>
        <dbReference type="ARBA" id="ARBA00004370"/>
    </source>
</evidence>
<keyword evidence="2 6" id="KW-0812">Transmembrane</keyword>
<dbReference type="InterPro" id="IPR003598">
    <property type="entry name" value="Ig_sub2"/>
</dbReference>
<dbReference type="Pfam" id="PF07686">
    <property type="entry name" value="V-set"/>
    <property type="match status" value="1"/>
</dbReference>
<dbReference type="Pfam" id="PF08205">
    <property type="entry name" value="C2-set_2"/>
    <property type="match status" value="2"/>
</dbReference>
<evidence type="ECO:0000256" key="6">
    <source>
        <dbReference type="SAM" id="Phobius"/>
    </source>
</evidence>
<evidence type="ECO:0000256" key="3">
    <source>
        <dbReference type="ARBA" id="ARBA00022989"/>
    </source>
</evidence>
<evidence type="ECO:0008006" key="12">
    <source>
        <dbReference type="Google" id="ProtNLM"/>
    </source>
</evidence>
<dbReference type="InterPro" id="IPR036179">
    <property type="entry name" value="Ig-like_dom_sf"/>
</dbReference>
<keyword evidence="4 6" id="KW-0472">Membrane</keyword>
<dbReference type="Proteomes" id="UP001153292">
    <property type="component" value="Chromosome 17"/>
</dbReference>
<evidence type="ECO:0000313" key="11">
    <source>
        <dbReference type="Proteomes" id="UP001153292"/>
    </source>
</evidence>
<dbReference type="EMBL" id="OU963910">
    <property type="protein sequence ID" value="CAH0400317.1"/>
    <property type="molecule type" value="Genomic_DNA"/>
</dbReference>
<dbReference type="SUPFAM" id="SSF48726">
    <property type="entry name" value="Immunoglobulin"/>
    <property type="match status" value="4"/>
</dbReference>
<feature type="domain" description="Immunoglobulin subtype 2" evidence="8">
    <location>
        <begin position="256"/>
        <end position="326"/>
    </location>
</feature>
<dbReference type="InterPro" id="IPR003599">
    <property type="entry name" value="Ig_sub"/>
</dbReference>
<comment type="subcellular location">
    <subcellularLocation>
        <location evidence="1">Membrane</location>
    </subcellularLocation>
</comment>
<keyword evidence="5" id="KW-1015">Disulfide bond</keyword>
<dbReference type="PANTHER" id="PTHR23278:SF19">
    <property type="entry name" value="OBSCURIN"/>
    <property type="match status" value="1"/>
</dbReference>
<reference evidence="10" key="1">
    <citation type="submission" date="2021-12" db="EMBL/GenBank/DDBJ databases">
        <authorList>
            <person name="King R."/>
        </authorList>
    </citation>
    <scope>NUCLEOTIDE SEQUENCE</scope>
</reference>
<feature type="signal peptide" evidence="7">
    <location>
        <begin position="1"/>
        <end position="19"/>
    </location>
</feature>
<feature type="domain" description="Immunoglobulin" evidence="9">
    <location>
        <begin position="355"/>
        <end position="439"/>
    </location>
</feature>
<dbReference type="InterPro" id="IPR013162">
    <property type="entry name" value="CD80_C2-set"/>
</dbReference>
<dbReference type="Gene3D" id="2.60.40.10">
    <property type="entry name" value="Immunoglobulins"/>
    <property type="match status" value="4"/>
</dbReference>
<protein>
    <recommendedName>
        <fullName evidence="12">Nephrin</fullName>
    </recommendedName>
</protein>
<feature type="domain" description="Immunoglobulin subtype 2" evidence="8">
    <location>
        <begin position="156"/>
        <end position="223"/>
    </location>
</feature>
<keyword evidence="11" id="KW-1185">Reference proteome</keyword>
<feature type="transmembrane region" description="Helical" evidence="6">
    <location>
        <begin position="659"/>
        <end position="680"/>
    </location>
</feature>
<evidence type="ECO:0000259" key="9">
    <source>
        <dbReference type="SMART" id="SM00409"/>
    </source>
</evidence>
<evidence type="ECO:0000256" key="5">
    <source>
        <dbReference type="ARBA" id="ARBA00023157"/>
    </source>
</evidence>
<gene>
    <name evidence="10" type="ORF">CHILSU_LOCUS3507</name>
</gene>
<accession>A0ABN8AZT3</accession>
<evidence type="ECO:0000256" key="2">
    <source>
        <dbReference type="ARBA" id="ARBA00022692"/>
    </source>
</evidence>
<dbReference type="SMART" id="SM00408">
    <property type="entry name" value="IGc2"/>
    <property type="match status" value="4"/>
</dbReference>
<evidence type="ECO:0000313" key="10">
    <source>
        <dbReference type="EMBL" id="CAH0400317.1"/>
    </source>
</evidence>
<dbReference type="InterPro" id="IPR013106">
    <property type="entry name" value="Ig_V-set"/>
</dbReference>
<feature type="domain" description="Immunoglobulin subtype 2" evidence="8">
    <location>
        <begin position="34"/>
        <end position="120"/>
    </location>
</feature>
<proteinExistence type="predicted"/>